<evidence type="ECO:0000256" key="5">
    <source>
        <dbReference type="ARBA" id="ARBA00022763"/>
    </source>
</evidence>
<evidence type="ECO:0000313" key="14">
    <source>
        <dbReference type="Proteomes" id="UP000674938"/>
    </source>
</evidence>
<dbReference type="InterPro" id="IPR035451">
    <property type="entry name" value="Ada-like_dom_sf"/>
</dbReference>
<organism evidence="13 14">
    <name type="scientific">Vagococcus allomyrinae</name>
    <dbReference type="NCBI Taxonomy" id="2794353"/>
    <lineage>
        <taxon>Bacteria</taxon>
        <taxon>Bacillati</taxon>
        <taxon>Bacillota</taxon>
        <taxon>Bacilli</taxon>
        <taxon>Lactobacillales</taxon>
        <taxon>Enterococcaceae</taxon>
        <taxon>Vagococcus</taxon>
    </lineage>
</organism>
<evidence type="ECO:0000256" key="11">
    <source>
        <dbReference type="ARBA" id="ARBA00023204"/>
    </source>
</evidence>
<dbReference type="GO" id="GO:0008168">
    <property type="term" value="F:methyltransferase activity"/>
    <property type="evidence" value="ECO:0007669"/>
    <property type="project" value="UniProtKB-KW"/>
</dbReference>
<keyword evidence="14" id="KW-1185">Reference proteome</keyword>
<keyword evidence="6" id="KW-0862">Zinc</keyword>
<evidence type="ECO:0000256" key="4">
    <source>
        <dbReference type="ARBA" id="ARBA00022723"/>
    </source>
</evidence>
<evidence type="ECO:0000256" key="10">
    <source>
        <dbReference type="ARBA" id="ARBA00023163"/>
    </source>
</evidence>
<dbReference type="GO" id="GO:0008270">
    <property type="term" value="F:zinc ion binding"/>
    <property type="evidence" value="ECO:0007669"/>
    <property type="project" value="InterPro"/>
</dbReference>
<evidence type="ECO:0000256" key="8">
    <source>
        <dbReference type="ARBA" id="ARBA00023125"/>
    </source>
</evidence>
<keyword evidence="10" id="KW-0804">Transcription</keyword>
<dbReference type="GO" id="GO:0006281">
    <property type="term" value="P:DNA repair"/>
    <property type="evidence" value="ECO:0007669"/>
    <property type="project" value="UniProtKB-KW"/>
</dbReference>
<evidence type="ECO:0000313" key="13">
    <source>
        <dbReference type="EMBL" id="MBP1040485.1"/>
    </source>
</evidence>
<keyword evidence="9" id="KW-0010">Activator</keyword>
<dbReference type="AlphaFoldDB" id="A0A940STN5"/>
<dbReference type="Pfam" id="PF12833">
    <property type="entry name" value="HTH_18"/>
    <property type="match status" value="1"/>
</dbReference>
<comment type="caution">
    <text evidence="13">The sequence shown here is derived from an EMBL/GenBank/DDBJ whole genome shotgun (WGS) entry which is preliminary data.</text>
</comment>
<feature type="domain" description="HTH araC/xylS-type" evidence="12">
    <location>
        <begin position="84"/>
        <end position="182"/>
    </location>
</feature>
<evidence type="ECO:0000256" key="1">
    <source>
        <dbReference type="ARBA" id="ARBA00001947"/>
    </source>
</evidence>
<evidence type="ECO:0000256" key="3">
    <source>
        <dbReference type="ARBA" id="ARBA00022679"/>
    </source>
</evidence>
<keyword evidence="5" id="KW-0227">DNA damage</keyword>
<dbReference type="SUPFAM" id="SSF46689">
    <property type="entry name" value="Homeodomain-like"/>
    <property type="match status" value="2"/>
</dbReference>
<keyword evidence="2 13" id="KW-0489">Methyltransferase</keyword>
<keyword evidence="4" id="KW-0479">Metal-binding</keyword>
<dbReference type="InterPro" id="IPR018062">
    <property type="entry name" value="HTH_AraC-typ_CS"/>
</dbReference>
<dbReference type="Gene3D" id="3.40.10.10">
    <property type="entry name" value="DNA Methylphosphotriester Repair Domain"/>
    <property type="match status" value="1"/>
</dbReference>
<dbReference type="PROSITE" id="PS01124">
    <property type="entry name" value="HTH_ARAC_FAMILY_2"/>
    <property type="match status" value="1"/>
</dbReference>
<dbReference type="SMART" id="SM00342">
    <property type="entry name" value="HTH_ARAC"/>
    <property type="match status" value="1"/>
</dbReference>
<dbReference type="SUPFAM" id="SSF57884">
    <property type="entry name" value="Ada DNA repair protein, N-terminal domain (N-Ada 10)"/>
    <property type="match status" value="1"/>
</dbReference>
<evidence type="ECO:0000256" key="7">
    <source>
        <dbReference type="ARBA" id="ARBA00023015"/>
    </source>
</evidence>
<keyword evidence="7" id="KW-0805">Transcription regulation</keyword>
<dbReference type="PANTHER" id="PTHR43280">
    <property type="entry name" value="ARAC-FAMILY TRANSCRIPTIONAL REGULATOR"/>
    <property type="match status" value="1"/>
</dbReference>
<dbReference type="GO" id="GO:0032259">
    <property type="term" value="P:methylation"/>
    <property type="evidence" value="ECO:0007669"/>
    <property type="project" value="UniProtKB-KW"/>
</dbReference>
<reference evidence="13" key="1">
    <citation type="submission" date="2020-12" db="EMBL/GenBank/DDBJ databases">
        <title>Vagococcus allomyrinae sp. nov. and Enterococcus lavae sp. nov., isolated from the larvae of Allomyrina dichotoma.</title>
        <authorList>
            <person name="Lee S.D."/>
        </authorList>
    </citation>
    <scope>NUCLEOTIDE SEQUENCE</scope>
    <source>
        <strain evidence="13">BWB3-3</strain>
    </source>
</reference>
<comment type="cofactor">
    <cofactor evidence="1">
        <name>Zn(2+)</name>
        <dbReference type="ChEBI" id="CHEBI:29105"/>
    </cofactor>
</comment>
<dbReference type="Gene3D" id="1.10.10.60">
    <property type="entry name" value="Homeodomain-like"/>
    <property type="match status" value="2"/>
</dbReference>
<dbReference type="InterPro" id="IPR009057">
    <property type="entry name" value="Homeodomain-like_sf"/>
</dbReference>
<dbReference type="PANTHER" id="PTHR43280:SF28">
    <property type="entry name" value="HTH-TYPE TRANSCRIPTIONAL ACTIVATOR RHAS"/>
    <property type="match status" value="1"/>
</dbReference>
<evidence type="ECO:0000256" key="2">
    <source>
        <dbReference type="ARBA" id="ARBA00022603"/>
    </source>
</evidence>
<evidence type="ECO:0000256" key="9">
    <source>
        <dbReference type="ARBA" id="ARBA00023159"/>
    </source>
</evidence>
<sequence length="184" mass="21176">MTQLDLTDERWQAITTNDRQADGDFFYAVKTTQIFCRPSCASRPPKRENVAVYSNSLDPIKLGFRPCKRCQPLGNKVPLATWVEDIKNYLQLNYQRKLTLELIASEIHSSPYYLHHVFKAHTGLTPLEYLTMIRIDKAKLLLTTTSYPIATIARYIGISNTSYFSVVFKKMTAESPSAYRKKKK</sequence>
<dbReference type="InterPro" id="IPR016220">
    <property type="entry name" value="Me-P-triester_DNA_alkyl-Trfase"/>
</dbReference>
<keyword evidence="8" id="KW-0238">DNA-binding</keyword>
<dbReference type="InterPro" id="IPR018060">
    <property type="entry name" value="HTH_AraC"/>
</dbReference>
<accession>A0A940STN5</accession>
<keyword evidence="3" id="KW-0808">Transferase</keyword>
<dbReference type="InterPro" id="IPR004026">
    <property type="entry name" value="Ada_DNA_repair_Zn-bd"/>
</dbReference>
<keyword evidence="11" id="KW-0234">DNA repair</keyword>
<dbReference type="GO" id="GO:0003700">
    <property type="term" value="F:DNA-binding transcription factor activity"/>
    <property type="evidence" value="ECO:0007669"/>
    <property type="project" value="InterPro"/>
</dbReference>
<evidence type="ECO:0000259" key="12">
    <source>
        <dbReference type="PROSITE" id="PS01124"/>
    </source>
</evidence>
<evidence type="ECO:0000256" key="6">
    <source>
        <dbReference type="ARBA" id="ARBA00022833"/>
    </source>
</evidence>
<dbReference type="Pfam" id="PF02805">
    <property type="entry name" value="Ada_Zn_binding"/>
    <property type="match status" value="1"/>
</dbReference>
<dbReference type="PROSITE" id="PS00041">
    <property type="entry name" value="HTH_ARAC_FAMILY_1"/>
    <property type="match status" value="1"/>
</dbReference>
<dbReference type="Proteomes" id="UP000674938">
    <property type="component" value="Unassembled WGS sequence"/>
</dbReference>
<name>A0A940STN5_9ENTE</name>
<proteinExistence type="predicted"/>
<dbReference type="EMBL" id="JAEEGA010000003">
    <property type="protein sequence ID" value="MBP1040485.1"/>
    <property type="molecule type" value="Genomic_DNA"/>
</dbReference>
<dbReference type="GO" id="GO:0043565">
    <property type="term" value="F:sequence-specific DNA binding"/>
    <property type="evidence" value="ECO:0007669"/>
    <property type="project" value="InterPro"/>
</dbReference>
<dbReference type="RefSeq" id="WP_209525499.1">
    <property type="nucleotide sequence ID" value="NZ_JAEEGA010000003.1"/>
</dbReference>
<dbReference type="PIRSF" id="PIRSF000408">
    <property type="entry name" value="Alkyltransferas_AdaA"/>
    <property type="match status" value="1"/>
</dbReference>
<gene>
    <name evidence="13" type="ORF">I6N95_05675</name>
</gene>
<protein>
    <submittedName>
        <fullName evidence="13">Methylphosphotriester-DNA--protein-cysteine methyltransferase family protein</fullName>
    </submittedName>
</protein>